<reference evidence="1 2" key="1">
    <citation type="submission" date="2021-06" db="EMBL/GenBank/DDBJ databases">
        <title>Caerostris extrusa draft genome.</title>
        <authorList>
            <person name="Kono N."/>
            <person name="Arakawa K."/>
        </authorList>
    </citation>
    <scope>NUCLEOTIDE SEQUENCE [LARGE SCALE GENOMIC DNA]</scope>
</reference>
<dbReference type="AlphaFoldDB" id="A0AAV4SVL1"/>
<protein>
    <submittedName>
        <fullName evidence="1">Uncharacterized protein</fullName>
    </submittedName>
</protein>
<gene>
    <name evidence="1" type="primary">AVEN_262088_1</name>
    <name evidence="1" type="ORF">CEXT_272251</name>
</gene>
<dbReference type="EMBL" id="BPLR01010314">
    <property type="protein sequence ID" value="GIY38513.1"/>
    <property type="molecule type" value="Genomic_DNA"/>
</dbReference>
<proteinExistence type="predicted"/>
<keyword evidence="2" id="KW-1185">Reference proteome</keyword>
<sequence>MTCLVLWLNMPFDPQYLRRLVTLALSIAALALIFGDPEFLSDGWLDEEEQRIEEEEFHLHMASQYLDLLPHDQYAMYNLFLDNIDRNESNLMLDAAI</sequence>
<comment type="caution">
    <text evidence="1">The sequence shown here is derived from an EMBL/GenBank/DDBJ whole genome shotgun (WGS) entry which is preliminary data.</text>
</comment>
<accession>A0AAV4SVL1</accession>
<dbReference type="Proteomes" id="UP001054945">
    <property type="component" value="Unassembled WGS sequence"/>
</dbReference>
<evidence type="ECO:0000313" key="1">
    <source>
        <dbReference type="EMBL" id="GIY38513.1"/>
    </source>
</evidence>
<organism evidence="1 2">
    <name type="scientific">Caerostris extrusa</name>
    <name type="common">Bark spider</name>
    <name type="synonym">Caerostris bankana</name>
    <dbReference type="NCBI Taxonomy" id="172846"/>
    <lineage>
        <taxon>Eukaryota</taxon>
        <taxon>Metazoa</taxon>
        <taxon>Ecdysozoa</taxon>
        <taxon>Arthropoda</taxon>
        <taxon>Chelicerata</taxon>
        <taxon>Arachnida</taxon>
        <taxon>Araneae</taxon>
        <taxon>Araneomorphae</taxon>
        <taxon>Entelegynae</taxon>
        <taxon>Araneoidea</taxon>
        <taxon>Araneidae</taxon>
        <taxon>Caerostris</taxon>
    </lineage>
</organism>
<evidence type="ECO:0000313" key="2">
    <source>
        <dbReference type="Proteomes" id="UP001054945"/>
    </source>
</evidence>
<name>A0AAV4SVL1_CAEEX</name>